<dbReference type="SUPFAM" id="SSF109854">
    <property type="entry name" value="DinB/YfiT-like putative metalloenzymes"/>
    <property type="match status" value="1"/>
</dbReference>
<gene>
    <name evidence="3" type="ORF">SAMN04487779_101798</name>
</gene>
<evidence type="ECO:0000259" key="2">
    <source>
        <dbReference type="Pfam" id="PF12867"/>
    </source>
</evidence>
<feature type="domain" description="Glutaredoxin" evidence="1">
    <location>
        <begin position="9"/>
        <end position="61"/>
    </location>
</feature>
<dbReference type="InterPro" id="IPR002109">
    <property type="entry name" value="Glutaredoxin"/>
</dbReference>
<dbReference type="Pfam" id="PF00462">
    <property type="entry name" value="Glutaredoxin"/>
    <property type="match status" value="1"/>
</dbReference>
<dbReference type="Proteomes" id="UP000198925">
    <property type="component" value="Unassembled WGS sequence"/>
</dbReference>
<dbReference type="STRING" id="938405.SAMN02927895_04969"/>
<sequence length="254" mass="28743">MSAALDEEVRVYWMTGCTSCLRTKEFLARHRIPFQSRNVLVDGAAYAELERFGLRQVPIVTRGEAWANGQVLRDVAELVGIDLGAPQILPVAELRRRQEAILAGVQRFAAQLPERSLGTLLPDRPRSHADLVYHIVNIVDAFLEHEAGIPLAYEAYFRLPPRAERAALLAYAADVEARLKQYFAGPGRTRDWTETAQVYYGRQSLHEFFERTVWHSGQHTRQLIWVLERMGVEPDGPLGPEVFAGLPMPQEVWG</sequence>
<proteinExistence type="predicted"/>
<evidence type="ECO:0000313" key="3">
    <source>
        <dbReference type="EMBL" id="SDE06095.1"/>
    </source>
</evidence>
<dbReference type="AlphaFoldDB" id="A0A1G6ZW74"/>
<dbReference type="Gene3D" id="3.40.30.10">
    <property type="entry name" value="Glutaredoxin"/>
    <property type="match status" value="1"/>
</dbReference>
<dbReference type="InterPro" id="IPR024775">
    <property type="entry name" value="DinB-like"/>
</dbReference>
<dbReference type="PROSITE" id="PS51354">
    <property type="entry name" value="GLUTAREDOXIN_2"/>
    <property type="match status" value="1"/>
</dbReference>
<feature type="domain" description="DinB-like" evidence="2">
    <location>
        <begin position="106"/>
        <end position="223"/>
    </location>
</feature>
<dbReference type="Gene3D" id="1.20.120.450">
    <property type="entry name" value="dinb family like domain"/>
    <property type="match status" value="1"/>
</dbReference>
<keyword evidence="4" id="KW-1185">Reference proteome</keyword>
<protein>
    <submittedName>
        <fullName evidence="3">Glutaredoxin</fullName>
    </submittedName>
</protein>
<evidence type="ECO:0000313" key="4">
    <source>
        <dbReference type="Proteomes" id="UP000198925"/>
    </source>
</evidence>
<dbReference type="Pfam" id="PF12867">
    <property type="entry name" value="DinB_2"/>
    <property type="match status" value="1"/>
</dbReference>
<name>A0A1G6ZW74_9PROT</name>
<reference evidence="3 4" key="1">
    <citation type="submission" date="2016-10" db="EMBL/GenBank/DDBJ databases">
        <authorList>
            <person name="de Groot N.N."/>
        </authorList>
    </citation>
    <scope>NUCLEOTIDE SEQUENCE [LARGE SCALE GENOMIC DNA]</scope>
    <source>
        <strain evidence="3 4">CPCC 100156</strain>
    </source>
</reference>
<dbReference type="SUPFAM" id="SSF52833">
    <property type="entry name" value="Thioredoxin-like"/>
    <property type="match status" value="1"/>
</dbReference>
<accession>A0A1G6ZW74</accession>
<dbReference type="InterPro" id="IPR034660">
    <property type="entry name" value="DinB/YfiT-like"/>
</dbReference>
<dbReference type="EMBL" id="FMZX01000017">
    <property type="protein sequence ID" value="SDE06095.1"/>
    <property type="molecule type" value="Genomic_DNA"/>
</dbReference>
<dbReference type="RefSeq" id="WP_176849726.1">
    <property type="nucleotide sequence ID" value="NZ_FMZX01000017.1"/>
</dbReference>
<evidence type="ECO:0000259" key="1">
    <source>
        <dbReference type="Pfam" id="PF00462"/>
    </source>
</evidence>
<organism evidence="3 4">
    <name type="scientific">Belnapia rosea</name>
    <dbReference type="NCBI Taxonomy" id="938405"/>
    <lineage>
        <taxon>Bacteria</taxon>
        <taxon>Pseudomonadati</taxon>
        <taxon>Pseudomonadota</taxon>
        <taxon>Alphaproteobacteria</taxon>
        <taxon>Acetobacterales</taxon>
        <taxon>Roseomonadaceae</taxon>
        <taxon>Belnapia</taxon>
    </lineage>
</organism>
<dbReference type="InterPro" id="IPR036249">
    <property type="entry name" value="Thioredoxin-like_sf"/>
</dbReference>